<evidence type="ECO:0000259" key="2">
    <source>
        <dbReference type="Pfam" id="PF25137"/>
    </source>
</evidence>
<protein>
    <submittedName>
        <fullName evidence="3">NADH-dependent butanol dehydrogenase A</fullName>
        <ecNumber evidence="3">1.1.1.-</ecNumber>
    </submittedName>
</protein>
<gene>
    <name evidence="3" type="primary">bdhA_3</name>
    <name evidence="3" type="ORF">CROST_042090</name>
</gene>
<dbReference type="GO" id="GO:1990362">
    <property type="term" value="F:butanol dehydrogenase (NAD+) activity"/>
    <property type="evidence" value="ECO:0007669"/>
    <property type="project" value="InterPro"/>
</dbReference>
<evidence type="ECO:0000313" key="3">
    <source>
        <dbReference type="EMBL" id="URZ13443.1"/>
    </source>
</evidence>
<dbReference type="GO" id="GO:0005829">
    <property type="term" value="C:cytosol"/>
    <property type="evidence" value="ECO:0007669"/>
    <property type="project" value="TreeGrafter"/>
</dbReference>
<dbReference type="PROSITE" id="PS00060">
    <property type="entry name" value="ADH_IRON_2"/>
    <property type="match status" value="1"/>
</dbReference>
<dbReference type="RefSeq" id="WP_077835168.1">
    <property type="nucleotide sequence ID" value="NZ_CP096983.1"/>
</dbReference>
<organism evidence="3 4">
    <name type="scientific">Clostridium felsineum</name>
    <dbReference type="NCBI Taxonomy" id="36839"/>
    <lineage>
        <taxon>Bacteria</taxon>
        <taxon>Bacillati</taxon>
        <taxon>Bacillota</taxon>
        <taxon>Clostridia</taxon>
        <taxon>Eubacteriales</taxon>
        <taxon>Clostridiaceae</taxon>
        <taxon>Clostridium</taxon>
    </lineage>
</organism>
<dbReference type="Gene3D" id="3.40.50.1970">
    <property type="match status" value="1"/>
</dbReference>
<dbReference type="PROSITE" id="PS00913">
    <property type="entry name" value="ADH_IRON_1"/>
    <property type="match status" value="1"/>
</dbReference>
<dbReference type="Pfam" id="PF00465">
    <property type="entry name" value="Fe-ADH"/>
    <property type="match status" value="1"/>
</dbReference>
<dbReference type="CDD" id="cd08187">
    <property type="entry name" value="BDH"/>
    <property type="match status" value="1"/>
</dbReference>
<dbReference type="AlphaFoldDB" id="A0A1S8L2M7"/>
<dbReference type="EMBL" id="CP096983">
    <property type="protein sequence ID" value="URZ13443.1"/>
    <property type="molecule type" value="Genomic_DNA"/>
</dbReference>
<dbReference type="InterPro" id="IPR044731">
    <property type="entry name" value="BDH-like"/>
</dbReference>
<dbReference type="InterPro" id="IPR001670">
    <property type="entry name" value="ADH_Fe/GldA"/>
</dbReference>
<dbReference type="Gene3D" id="1.20.1090.10">
    <property type="entry name" value="Dehydroquinate synthase-like - alpha domain"/>
    <property type="match status" value="1"/>
</dbReference>
<dbReference type="InterPro" id="IPR018211">
    <property type="entry name" value="ADH_Fe_CS"/>
</dbReference>
<reference evidence="3 4" key="1">
    <citation type="submission" date="2022-04" db="EMBL/GenBank/DDBJ databases">
        <title>Genome sequence of C. roseum typestrain.</title>
        <authorList>
            <person name="Poehlein A."/>
            <person name="Schoch T."/>
            <person name="Duerre P."/>
            <person name="Daniel R."/>
        </authorList>
    </citation>
    <scope>NUCLEOTIDE SEQUENCE [LARGE SCALE GENOMIC DNA]</scope>
    <source>
        <strain evidence="3 4">DSM 7320</strain>
    </source>
</reference>
<dbReference type="GO" id="GO:0008106">
    <property type="term" value="F:alcohol dehydrogenase (NADP+) activity"/>
    <property type="evidence" value="ECO:0007669"/>
    <property type="project" value="TreeGrafter"/>
</dbReference>
<dbReference type="SUPFAM" id="SSF56796">
    <property type="entry name" value="Dehydroquinate synthase-like"/>
    <property type="match status" value="1"/>
</dbReference>
<sequence length="389" mass="42985">MLSFDYSIPTKIFFGKGKIDVLGKEIKKYGSKVLIVYGGGSIKRNGIYDRTASILKENNIDFYELSGVEPNPRITTVKKGIDICKEKNIELVLAIGGGSTIDCAKVIAAGVNYDGDPWDIVKNPSKIEKVLPVASILTLAATGSEMDQIAVISNMDTNEKIGVGHEDMRPKFSVLDPTYTFTVPENQTAAGTADIMSHTFESYFSGVEGAYLQDGIAEAILRTCIKYGKIAMEKPNDYEARANLMWASSLAINGLLSLGKDRKWCCHPIEHELSAYYDITHGVGLAILTPNWMEYILNDDTLHKFVDYGVNVWGIDRKKDSYEIAREAIKNTRKYFDSLGIPSKLREVGIGEEKLELMANRAVRNSGGTIGSLRPIDAEDVLNILKKSY</sequence>
<dbReference type="PANTHER" id="PTHR43633">
    <property type="entry name" value="ALCOHOL DEHYDROGENASE YQHD"/>
    <property type="match status" value="1"/>
</dbReference>
<accession>A0A1S8L2M7</accession>
<dbReference type="InterPro" id="IPR056798">
    <property type="entry name" value="ADH_Fe_C"/>
</dbReference>
<keyword evidence="3" id="KW-0560">Oxidoreductase</keyword>
<dbReference type="Pfam" id="PF25137">
    <property type="entry name" value="ADH_Fe_C"/>
    <property type="match status" value="1"/>
</dbReference>
<name>A0A1S8L2M7_9CLOT</name>
<dbReference type="Proteomes" id="UP000190951">
    <property type="component" value="Chromosome"/>
</dbReference>
<dbReference type="KEGG" id="crw:CROST_042090"/>
<dbReference type="FunFam" id="3.40.50.1970:FF:000003">
    <property type="entry name" value="Alcohol dehydrogenase, iron-containing"/>
    <property type="match status" value="1"/>
</dbReference>
<feature type="domain" description="Fe-containing alcohol dehydrogenase-like C-terminal" evidence="2">
    <location>
        <begin position="188"/>
        <end position="389"/>
    </location>
</feature>
<dbReference type="GO" id="GO:1990002">
    <property type="term" value="F:methylglyoxal reductase (NADPH) (acetol producing) activity"/>
    <property type="evidence" value="ECO:0007669"/>
    <property type="project" value="TreeGrafter"/>
</dbReference>
<feature type="domain" description="Alcohol dehydrogenase iron-type/glycerol dehydrogenase GldA" evidence="1">
    <location>
        <begin position="9"/>
        <end position="177"/>
    </location>
</feature>
<dbReference type="GO" id="GO:0046872">
    <property type="term" value="F:metal ion binding"/>
    <property type="evidence" value="ECO:0007669"/>
    <property type="project" value="InterPro"/>
</dbReference>
<evidence type="ECO:0000259" key="1">
    <source>
        <dbReference type="Pfam" id="PF00465"/>
    </source>
</evidence>
<dbReference type="STRING" id="84029.CROST_29870"/>
<evidence type="ECO:0000313" key="4">
    <source>
        <dbReference type="Proteomes" id="UP000190951"/>
    </source>
</evidence>
<keyword evidence="4" id="KW-1185">Reference proteome</keyword>
<dbReference type="EC" id="1.1.1.-" evidence="3"/>
<proteinExistence type="predicted"/>
<dbReference type="PANTHER" id="PTHR43633:SF1">
    <property type="entry name" value="ALCOHOL DEHYDROGENASE YQHD"/>
    <property type="match status" value="1"/>
</dbReference>